<name>A0ABN7ACC5_9HEMI</name>
<gene>
    <name evidence="2" type="ORF">NTJ_02755</name>
</gene>
<protein>
    <submittedName>
        <fullName evidence="2">Uncharacterized protein</fullName>
    </submittedName>
</protein>
<proteinExistence type="predicted"/>
<feature type="region of interest" description="Disordered" evidence="1">
    <location>
        <begin position="108"/>
        <end position="150"/>
    </location>
</feature>
<evidence type="ECO:0000313" key="3">
    <source>
        <dbReference type="Proteomes" id="UP001307889"/>
    </source>
</evidence>
<dbReference type="EMBL" id="AP028910">
    <property type="protein sequence ID" value="BES89946.1"/>
    <property type="molecule type" value="Genomic_DNA"/>
</dbReference>
<keyword evidence="3" id="KW-1185">Reference proteome</keyword>
<evidence type="ECO:0000313" key="2">
    <source>
        <dbReference type="EMBL" id="BES89946.1"/>
    </source>
</evidence>
<organism evidence="2 3">
    <name type="scientific">Nesidiocoris tenuis</name>
    <dbReference type="NCBI Taxonomy" id="355587"/>
    <lineage>
        <taxon>Eukaryota</taxon>
        <taxon>Metazoa</taxon>
        <taxon>Ecdysozoa</taxon>
        <taxon>Arthropoda</taxon>
        <taxon>Hexapoda</taxon>
        <taxon>Insecta</taxon>
        <taxon>Pterygota</taxon>
        <taxon>Neoptera</taxon>
        <taxon>Paraneoptera</taxon>
        <taxon>Hemiptera</taxon>
        <taxon>Heteroptera</taxon>
        <taxon>Panheteroptera</taxon>
        <taxon>Cimicomorpha</taxon>
        <taxon>Miridae</taxon>
        <taxon>Dicyphina</taxon>
        <taxon>Nesidiocoris</taxon>
    </lineage>
</organism>
<reference evidence="2 3" key="1">
    <citation type="submission" date="2023-09" db="EMBL/GenBank/DDBJ databases">
        <title>Nesidiocoris tenuis whole genome shotgun sequence.</title>
        <authorList>
            <person name="Shibata T."/>
            <person name="Shimoda M."/>
            <person name="Kobayashi T."/>
            <person name="Uehara T."/>
        </authorList>
    </citation>
    <scope>NUCLEOTIDE SEQUENCE [LARGE SCALE GENOMIC DNA]</scope>
    <source>
        <strain evidence="2 3">Japan</strain>
    </source>
</reference>
<sequence length="150" mass="16540">MCKRAALPAYPGSCIPGYLTVCAGRTVAIALLSGRLPRHNSPRRPRIPAPTLGSVSASVLVRMRKWACKRACNRQRRRPSVRLSVTIRRARPFLLRLLFGRGHMWEPVSSHRRPVRGGRDRDRGGAPPPSPDRSAGQLSSNVPPPALFIP</sequence>
<accession>A0ABN7ACC5</accession>
<evidence type="ECO:0000256" key="1">
    <source>
        <dbReference type="SAM" id="MobiDB-lite"/>
    </source>
</evidence>
<dbReference type="Proteomes" id="UP001307889">
    <property type="component" value="Chromosome 2"/>
</dbReference>